<accession>A0A147B9R0</accession>
<feature type="non-terminal residue" evidence="2">
    <location>
        <position position="1"/>
    </location>
</feature>
<evidence type="ECO:0000313" key="2">
    <source>
        <dbReference type="EMBL" id="JAR87520.1"/>
    </source>
</evidence>
<organism evidence="2">
    <name type="scientific">Alectorobius mimon</name>
    <dbReference type="NCBI Taxonomy" id="360319"/>
    <lineage>
        <taxon>Eukaryota</taxon>
        <taxon>Metazoa</taxon>
        <taxon>Ecdysozoa</taxon>
        <taxon>Arthropoda</taxon>
        <taxon>Chelicerata</taxon>
        <taxon>Arachnida</taxon>
        <taxon>Acari</taxon>
        <taxon>Parasitiformes</taxon>
        <taxon>Ixodida</taxon>
        <taxon>Ixodoidea</taxon>
        <taxon>Argasidae</taxon>
        <taxon>Ornithodorinae</taxon>
        <taxon>Alectorobius</taxon>
    </lineage>
</organism>
<reference evidence="2" key="1">
    <citation type="submission" date="2016-03" db="EMBL/GenBank/DDBJ databases">
        <title>Gut transcriptome analysis on engorged females of Ornithodoros mimon (Acari: Argasidae) and phylogenetic inferences of soft ticks.</title>
        <authorList>
            <person name="Landulfo G.A."/>
            <person name="Giovanni D."/>
            <person name="Carvalho E."/>
            <person name="Junqueira-de-Azevedo I."/>
            <person name="Patane J."/>
            <person name="Mendoca R."/>
            <person name="Barros-Battesti D."/>
        </authorList>
    </citation>
    <scope>NUCLEOTIDE SEQUENCE</scope>
    <source>
        <strain evidence="2">Females</strain>
        <tissue evidence="2">Gut</tissue>
    </source>
</reference>
<evidence type="ECO:0000256" key="1">
    <source>
        <dbReference type="SAM" id="MobiDB-lite"/>
    </source>
</evidence>
<dbReference type="AlphaFoldDB" id="A0A147B9R0"/>
<name>A0A147B9R0_9ACAR</name>
<dbReference type="EMBL" id="GEIB01000324">
    <property type="protein sequence ID" value="JAR87520.1"/>
    <property type="molecule type" value="Transcribed_RNA"/>
</dbReference>
<proteinExistence type="predicted"/>
<sequence length="251" mass="27514">VPFPEGLGYQDDFVVLGVGLKTLMNGYREEEFGIASVAAPEPPPPPVPRGREGCVEDVDHPQPPRLPLVGKVTDTRRASCWSRLRDGTTDRALSRRKTRSSPALTRDVTRCTPRARTSRLTFAVTLVRSRSRVSGPDAGGGSRGPTNWHVINGRIPGSNRTVVRRATSVSPVPTTWPSTSRSIVGKSKPRCKVGLRTVEDIFTTLLPCLPVRCVLEKCVSAHTSCYIKTLDSFQETLPSLLETGKIFRHAF</sequence>
<protein>
    <submittedName>
        <fullName evidence="2">Krueppel like factor 15</fullName>
    </submittedName>
</protein>
<feature type="region of interest" description="Disordered" evidence="1">
    <location>
        <begin position="88"/>
        <end position="112"/>
    </location>
</feature>